<evidence type="ECO:0000313" key="3">
    <source>
        <dbReference type="Proteomes" id="UP000275281"/>
    </source>
</evidence>
<evidence type="ECO:0008006" key="4">
    <source>
        <dbReference type="Google" id="ProtNLM"/>
    </source>
</evidence>
<keyword evidence="1" id="KW-0732">Signal</keyword>
<organism evidence="2 3">
    <name type="scientific">Alteromonas sediminis</name>
    <dbReference type="NCBI Taxonomy" id="2259342"/>
    <lineage>
        <taxon>Bacteria</taxon>
        <taxon>Pseudomonadati</taxon>
        <taxon>Pseudomonadota</taxon>
        <taxon>Gammaproteobacteria</taxon>
        <taxon>Alteromonadales</taxon>
        <taxon>Alteromonadaceae</taxon>
        <taxon>Alteromonas/Salinimonas group</taxon>
        <taxon>Alteromonas</taxon>
    </lineage>
</organism>
<evidence type="ECO:0000313" key="2">
    <source>
        <dbReference type="EMBL" id="RPJ68219.1"/>
    </source>
</evidence>
<dbReference type="OrthoDB" id="5540967at2"/>
<comment type="caution">
    <text evidence="2">The sequence shown here is derived from an EMBL/GenBank/DDBJ whole genome shotgun (WGS) entry which is preliminary data.</text>
</comment>
<dbReference type="PROSITE" id="PS51257">
    <property type="entry name" value="PROKAR_LIPOPROTEIN"/>
    <property type="match status" value="1"/>
</dbReference>
<dbReference type="AlphaFoldDB" id="A0A3N5Y9Z2"/>
<keyword evidence="3" id="KW-1185">Reference proteome</keyword>
<proteinExistence type="predicted"/>
<dbReference type="RefSeq" id="WP_124026221.1">
    <property type="nucleotide sequence ID" value="NZ_JBHRSN010000005.1"/>
</dbReference>
<protein>
    <recommendedName>
        <fullName evidence="4">Lipoprotein</fullName>
    </recommendedName>
</protein>
<feature type="chain" id="PRO_5018202234" description="Lipoprotein" evidence="1">
    <location>
        <begin position="23"/>
        <end position="362"/>
    </location>
</feature>
<sequence>MDIRNIPRYAIFGFFFFITSCATTLAPNITDRSTSQTSFDDFVSKTVVLPSSSPIDASVFDSSIYLQKNGKYIASTLYLLEMMPDTNLTWHYLGENAEALGLYDAAAYYYMKSDEAPWYSRFCSFEKNRTEGIAAKYCKNYAPDENVARVSSYAKNNDILWRTAQKEWENEIRLANEYIKKDLIRFQNIKEFHERMLAGEPVYRSTKSGNDWSWGDVVVGIVTIAAIAAGIEYIDSNPQQAANIFNGLSQATTSFAPTSSNSVSDRQTARKYQEVFSQYSVISLNERCTSDYSCDYGLKCIKAFGKNQGVCMQPTNTIGIKQPYEPNSQSININTNTAQQCLTNVDCPILFRCHSELKVCYK</sequence>
<feature type="signal peptide" evidence="1">
    <location>
        <begin position="1"/>
        <end position="22"/>
    </location>
</feature>
<accession>A0A3N5Y9Z2</accession>
<dbReference type="Proteomes" id="UP000275281">
    <property type="component" value="Unassembled WGS sequence"/>
</dbReference>
<gene>
    <name evidence="2" type="ORF">DRW07_02080</name>
</gene>
<dbReference type="EMBL" id="RPOK01000001">
    <property type="protein sequence ID" value="RPJ68219.1"/>
    <property type="molecule type" value="Genomic_DNA"/>
</dbReference>
<evidence type="ECO:0000256" key="1">
    <source>
        <dbReference type="SAM" id="SignalP"/>
    </source>
</evidence>
<name>A0A3N5Y9Z2_9ALTE</name>
<reference evidence="2 3" key="1">
    <citation type="submission" date="2018-11" db="EMBL/GenBank/DDBJ databases">
        <authorList>
            <person name="Ye M.-Q."/>
            <person name="Du Z.-J."/>
        </authorList>
    </citation>
    <scope>NUCLEOTIDE SEQUENCE [LARGE SCALE GENOMIC DNA]</scope>
    <source>
        <strain evidence="2 3">U0105</strain>
    </source>
</reference>